<proteinExistence type="predicted"/>
<evidence type="ECO:0000313" key="1">
    <source>
        <dbReference type="EMBL" id="GIY07513.1"/>
    </source>
</evidence>
<reference evidence="1 2" key="1">
    <citation type="submission" date="2021-06" db="EMBL/GenBank/DDBJ databases">
        <title>Caerostris darwini draft genome.</title>
        <authorList>
            <person name="Kono N."/>
            <person name="Arakawa K."/>
        </authorList>
    </citation>
    <scope>NUCLEOTIDE SEQUENCE [LARGE SCALE GENOMIC DNA]</scope>
</reference>
<protein>
    <submittedName>
        <fullName evidence="1">Uncharacterized protein</fullName>
    </submittedName>
</protein>
<dbReference type="AlphaFoldDB" id="A0AAV4QCS0"/>
<organism evidence="1 2">
    <name type="scientific">Caerostris darwini</name>
    <dbReference type="NCBI Taxonomy" id="1538125"/>
    <lineage>
        <taxon>Eukaryota</taxon>
        <taxon>Metazoa</taxon>
        <taxon>Ecdysozoa</taxon>
        <taxon>Arthropoda</taxon>
        <taxon>Chelicerata</taxon>
        <taxon>Arachnida</taxon>
        <taxon>Araneae</taxon>
        <taxon>Araneomorphae</taxon>
        <taxon>Entelegynae</taxon>
        <taxon>Araneoidea</taxon>
        <taxon>Araneidae</taxon>
        <taxon>Caerostris</taxon>
    </lineage>
</organism>
<keyword evidence="2" id="KW-1185">Reference proteome</keyword>
<sequence length="105" mass="11838">MPHSLKHSLPDDEQDAFYVVSPLSPSTKISIPTPSHTPMFHTEEKGRVKESGNIHSWKGLEGVVSLDVEEKIDPATHEIGQTTGWKRIVLDLLAPEAQEERRMER</sequence>
<comment type="caution">
    <text evidence="1">The sequence shown here is derived from an EMBL/GenBank/DDBJ whole genome shotgun (WGS) entry which is preliminary data.</text>
</comment>
<accession>A0AAV4QCS0</accession>
<dbReference type="Proteomes" id="UP001054837">
    <property type="component" value="Unassembled WGS sequence"/>
</dbReference>
<dbReference type="EMBL" id="BPLQ01004355">
    <property type="protein sequence ID" value="GIY07513.1"/>
    <property type="molecule type" value="Genomic_DNA"/>
</dbReference>
<name>A0AAV4QCS0_9ARAC</name>
<gene>
    <name evidence="1" type="ORF">CDAR_386401</name>
</gene>
<evidence type="ECO:0000313" key="2">
    <source>
        <dbReference type="Proteomes" id="UP001054837"/>
    </source>
</evidence>